<dbReference type="AlphaFoldDB" id="A0AA43TCC7"/>
<gene>
    <name evidence="1" type="ORF">QHR29_02780</name>
</gene>
<evidence type="ECO:0000313" key="2">
    <source>
        <dbReference type="Proteomes" id="UP001157396"/>
    </source>
</evidence>
<dbReference type="RefSeq" id="WP_265149471.1">
    <property type="nucleotide sequence ID" value="NZ_AP026069.1"/>
</dbReference>
<organism evidence="1 2">
    <name type="scientific">Lactococcus garvieae</name>
    <dbReference type="NCBI Taxonomy" id="1363"/>
    <lineage>
        <taxon>Bacteria</taxon>
        <taxon>Bacillati</taxon>
        <taxon>Bacillota</taxon>
        <taxon>Bacilli</taxon>
        <taxon>Lactobacillales</taxon>
        <taxon>Streptococcaceae</taxon>
        <taxon>Lactococcus</taxon>
    </lineage>
</organism>
<dbReference type="Proteomes" id="UP001157396">
    <property type="component" value="Unassembled WGS sequence"/>
</dbReference>
<comment type="caution">
    <text evidence="1">The sequence shown here is derived from an EMBL/GenBank/DDBJ whole genome shotgun (WGS) entry which is preliminary data.</text>
</comment>
<sequence>MTNWFDFSDKYLIDQLVKTYQYMVTSASTQSQWTADWGSNQGKTTLN</sequence>
<protein>
    <submittedName>
        <fullName evidence="1">Uncharacterized protein</fullName>
    </submittedName>
</protein>
<proteinExistence type="predicted"/>
<accession>A0AA43TCC7</accession>
<reference evidence="1" key="1">
    <citation type="submission" date="2023-04" db="EMBL/GenBank/DDBJ databases">
        <title>Genomic analysis of Lactococcus garvieae isolates.</title>
        <authorList>
            <person name="Zhanghang C."/>
        </authorList>
    </citation>
    <scope>NUCLEOTIDE SEQUENCE</scope>
    <source>
        <strain evidence="1">ZB-1</strain>
    </source>
</reference>
<dbReference type="EMBL" id="JARYTV010000002">
    <property type="protein sequence ID" value="MDH7959392.1"/>
    <property type="molecule type" value="Genomic_DNA"/>
</dbReference>
<evidence type="ECO:0000313" key="1">
    <source>
        <dbReference type="EMBL" id="MDH7959392.1"/>
    </source>
</evidence>
<name>A0AA43TCC7_9LACT</name>